<evidence type="ECO:0000256" key="2">
    <source>
        <dbReference type="ARBA" id="ARBA00022801"/>
    </source>
</evidence>
<evidence type="ECO:0000259" key="5">
    <source>
        <dbReference type="Pfam" id="PF02836"/>
    </source>
</evidence>
<dbReference type="Proteomes" id="UP000310636">
    <property type="component" value="Unassembled WGS sequence"/>
</dbReference>
<dbReference type="Pfam" id="PF02836">
    <property type="entry name" value="Glyco_hydro_2_C"/>
    <property type="match status" value="1"/>
</dbReference>
<dbReference type="EMBL" id="SSOB01000018">
    <property type="protein sequence ID" value="THF77766.1"/>
    <property type="molecule type" value="Genomic_DNA"/>
</dbReference>
<dbReference type="PANTHER" id="PTHR42732:SF1">
    <property type="entry name" value="BETA-MANNOSIDASE"/>
    <property type="match status" value="1"/>
</dbReference>
<dbReference type="InterPro" id="IPR006104">
    <property type="entry name" value="Glyco_hydro_2_N"/>
</dbReference>
<dbReference type="InterPro" id="IPR017853">
    <property type="entry name" value="GH"/>
</dbReference>
<dbReference type="SUPFAM" id="SSF49785">
    <property type="entry name" value="Galactose-binding domain-like"/>
    <property type="match status" value="1"/>
</dbReference>
<dbReference type="PROSITE" id="PS00608">
    <property type="entry name" value="GLYCOSYL_HYDROL_F2_2"/>
    <property type="match status" value="1"/>
</dbReference>
<dbReference type="Pfam" id="PF16355">
    <property type="entry name" value="DUF4982"/>
    <property type="match status" value="1"/>
</dbReference>
<reference evidence="9 10" key="1">
    <citation type="submission" date="2019-04" db="EMBL/GenBank/DDBJ databases">
        <title>Cohnella sp. nov. isolated from preserved vegetables.</title>
        <authorList>
            <person name="Lin S.-Y."/>
            <person name="Hung M.-H."/>
            <person name="Young C.-C."/>
        </authorList>
    </citation>
    <scope>NUCLEOTIDE SEQUENCE [LARGE SCALE GENOMIC DNA]</scope>
    <source>
        <strain evidence="9 10">CC-MHH1044</strain>
    </source>
</reference>
<evidence type="ECO:0000313" key="9">
    <source>
        <dbReference type="EMBL" id="THF77766.1"/>
    </source>
</evidence>
<dbReference type="InterPro" id="IPR006103">
    <property type="entry name" value="Glyco_hydro_2_cat"/>
</dbReference>
<dbReference type="InterPro" id="IPR036156">
    <property type="entry name" value="Beta-gal/glucu_dom_sf"/>
</dbReference>
<comment type="caution">
    <text evidence="9">The sequence shown here is derived from an EMBL/GenBank/DDBJ whole genome shotgun (WGS) entry which is preliminary data.</text>
</comment>
<evidence type="ECO:0000259" key="4">
    <source>
        <dbReference type="Pfam" id="PF00703"/>
    </source>
</evidence>
<dbReference type="OrthoDB" id="9762066at2"/>
<feature type="domain" description="Glycoside hydrolase family 2 catalytic" evidence="5">
    <location>
        <begin position="250"/>
        <end position="477"/>
    </location>
</feature>
<dbReference type="SUPFAM" id="SSF49303">
    <property type="entry name" value="beta-Galactosidase/glucuronidase domain"/>
    <property type="match status" value="1"/>
</dbReference>
<dbReference type="Gene3D" id="2.60.120.260">
    <property type="entry name" value="Galactose-binding domain-like"/>
    <property type="match status" value="1"/>
</dbReference>
<dbReference type="InterPro" id="IPR006101">
    <property type="entry name" value="Glyco_hydro_2"/>
</dbReference>
<feature type="domain" description="Glycoside hydrolase family 2" evidence="8">
    <location>
        <begin position="676"/>
        <end position="761"/>
    </location>
</feature>
<sequence length="768" mass="86950">MCRVVTKIMSGWEFTLQEPDDASFAPVRLPHDWAIHTPTNRQMDQAEAQGFRDRQGIGWYRRELWLQEVREDRVYQLQFDGIYENSTVWINGTEVGGRKYGYSSFAVEITDCIRAGHNRILVKVDNTALPSDRWYSGAGIYRTVKLLELPKRHLKPEDIQVTTAVEGDKGIVVIRTGTTDPVAASLKEGTADVSSGSGSGTIRLELPQVKMWSPESPHLYALELSLLDGEQAVDTYAMRIGVREIEMIAGQGMFVNGKATKIKGFCIHQDAGCLGIAAPSEIWRDRLIRFKAMGCNAIRTAHHMPAAELLDLCDELGLLVYEEPFDKWTAGSYRRYFETEWQRDLESMVRRDRNHPCVFMWGVGNEVENQGQPSMLRILKMLKDHLATLDDTRPVSYAMNPHFKYESNVDLAQVKDVQQFVDEVSETEIDDLNERVERIRRIAEIVDVISCNYQEQWYPAIHKAVPDKLILGSETYQFFRGHVDQMQNFSDEVPWMDVEKHDYVIGGMLWTGIDYLGESMGYPAKGWAGSVFATNGERKPISYLYESYWSEQPMVYFAVMDYSLQDEGVKEHWDAPRYASHWSFPQFNKTVVPYMIASNCEEVTVEVNGKRFYVNKPSSYPNRMITGFLPYLPGTVTVRGFNNGEEVCQYTLRTPGQAAKLGFDPIAETRLAAREGYSQLFTVRALDKDGTPVFRDSSKVTFRVIGPAELIGVDNGDLCSAEPYDSSWRHLYRGCASAVLSLTGEPGRVELTAFADGMESGRAAVEVG</sequence>
<dbReference type="Pfam" id="PF00703">
    <property type="entry name" value="Glyco_hydro_2"/>
    <property type="match status" value="1"/>
</dbReference>
<dbReference type="PANTHER" id="PTHR42732">
    <property type="entry name" value="BETA-GALACTOSIDASE"/>
    <property type="match status" value="1"/>
</dbReference>
<dbReference type="PRINTS" id="PR00132">
    <property type="entry name" value="GLHYDRLASE2"/>
</dbReference>
<dbReference type="InterPro" id="IPR008979">
    <property type="entry name" value="Galactose-bd-like_sf"/>
</dbReference>
<dbReference type="Gene3D" id="2.60.40.10">
    <property type="entry name" value="Immunoglobulins"/>
    <property type="match status" value="3"/>
</dbReference>
<dbReference type="Pfam" id="PF18565">
    <property type="entry name" value="Glyco_hydro2_C5"/>
    <property type="match status" value="1"/>
</dbReference>
<protein>
    <submittedName>
        <fullName evidence="9">Glycoside hydrolase family 2 protein</fullName>
    </submittedName>
</protein>
<dbReference type="InterPro" id="IPR051913">
    <property type="entry name" value="GH2_Domain-Containing"/>
</dbReference>
<dbReference type="InterPro" id="IPR023232">
    <property type="entry name" value="Glyco_hydro_2_AS"/>
</dbReference>
<evidence type="ECO:0000259" key="7">
    <source>
        <dbReference type="Pfam" id="PF16355"/>
    </source>
</evidence>
<evidence type="ECO:0000256" key="3">
    <source>
        <dbReference type="ARBA" id="ARBA00023295"/>
    </source>
</evidence>
<feature type="domain" description="DUF4982" evidence="7">
    <location>
        <begin position="590"/>
        <end position="648"/>
    </location>
</feature>
<evidence type="ECO:0000259" key="8">
    <source>
        <dbReference type="Pfam" id="PF18565"/>
    </source>
</evidence>
<comment type="similarity">
    <text evidence="1">Belongs to the glycosyl hydrolase 2 family.</text>
</comment>
<keyword evidence="2 9" id="KW-0378">Hydrolase</keyword>
<accession>A0A4S4BRX0</accession>
<dbReference type="AlphaFoldDB" id="A0A4S4BRX0"/>
<dbReference type="InterPro" id="IPR013783">
    <property type="entry name" value="Ig-like_fold"/>
</dbReference>
<dbReference type="InterPro" id="IPR006102">
    <property type="entry name" value="Ig-like_GH2"/>
</dbReference>
<feature type="domain" description="Glycoside hydrolase family 2 immunoglobulin-like beta-sandwich" evidence="4">
    <location>
        <begin position="162"/>
        <end position="243"/>
    </location>
</feature>
<evidence type="ECO:0000259" key="6">
    <source>
        <dbReference type="Pfam" id="PF02837"/>
    </source>
</evidence>
<name>A0A4S4BRX0_9BACL</name>
<dbReference type="GO" id="GO:0005975">
    <property type="term" value="P:carbohydrate metabolic process"/>
    <property type="evidence" value="ECO:0007669"/>
    <property type="project" value="InterPro"/>
</dbReference>
<dbReference type="SUPFAM" id="SSF51445">
    <property type="entry name" value="(Trans)glycosidases"/>
    <property type="match status" value="1"/>
</dbReference>
<dbReference type="GO" id="GO:0004553">
    <property type="term" value="F:hydrolase activity, hydrolyzing O-glycosyl compounds"/>
    <property type="evidence" value="ECO:0007669"/>
    <property type="project" value="InterPro"/>
</dbReference>
<keyword evidence="3" id="KW-0326">Glycosidase</keyword>
<evidence type="ECO:0000313" key="10">
    <source>
        <dbReference type="Proteomes" id="UP000310636"/>
    </source>
</evidence>
<feature type="domain" description="Glycosyl hydrolases family 2 sugar binding" evidence="6">
    <location>
        <begin position="39"/>
        <end position="150"/>
    </location>
</feature>
<dbReference type="InterPro" id="IPR032311">
    <property type="entry name" value="DUF4982"/>
</dbReference>
<keyword evidence="10" id="KW-1185">Reference proteome</keyword>
<dbReference type="Gene3D" id="3.20.20.80">
    <property type="entry name" value="Glycosidases"/>
    <property type="match status" value="1"/>
</dbReference>
<dbReference type="RefSeq" id="WP_136370740.1">
    <property type="nucleotide sequence ID" value="NZ_SSOB01000018.1"/>
</dbReference>
<proteinExistence type="inferred from homology"/>
<dbReference type="Pfam" id="PF02837">
    <property type="entry name" value="Glyco_hydro_2_N"/>
    <property type="match status" value="1"/>
</dbReference>
<organism evidence="9 10">
    <name type="scientific">Cohnella fermenti</name>
    <dbReference type="NCBI Taxonomy" id="2565925"/>
    <lineage>
        <taxon>Bacteria</taxon>
        <taxon>Bacillati</taxon>
        <taxon>Bacillota</taxon>
        <taxon>Bacilli</taxon>
        <taxon>Bacillales</taxon>
        <taxon>Paenibacillaceae</taxon>
        <taxon>Cohnella</taxon>
    </lineage>
</organism>
<gene>
    <name evidence="9" type="ORF">E6C55_15620</name>
</gene>
<dbReference type="InterPro" id="IPR040605">
    <property type="entry name" value="Glyco_hydro2_dom5"/>
</dbReference>
<evidence type="ECO:0000256" key="1">
    <source>
        <dbReference type="ARBA" id="ARBA00007401"/>
    </source>
</evidence>